<comment type="caution">
    <text evidence="2">The sequence shown here is derived from an EMBL/GenBank/DDBJ whole genome shotgun (WGS) entry which is preliminary data.</text>
</comment>
<organism evidence="2 3">
    <name type="scientific">Brachionus plicatilis</name>
    <name type="common">Marine rotifer</name>
    <name type="synonym">Brachionus muelleri</name>
    <dbReference type="NCBI Taxonomy" id="10195"/>
    <lineage>
        <taxon>Eukaryota</taxon>
        <taxon>Metazoa</taxon>
        <taxon>Spiralia</taxon>
        <taxon>Gnathifera</taxon>
        <taxon>Rotifera</taxon>
        <taxon>Eurotatoria</taxon>
        <taxon>Monogononta</taxon>
        <taxon>Pseudotrocha</taxon>
        <taxon>Ploima</taxon>
        <taxon>Brachionidae</taxon>
        <taxon>Brachionus</taxon>
    </lineage>
</organism>
<accession>A0A3M7RAN3</accession>
<keyword evidence="1" id="KW-0812">Transmembrane</keyword>
<keyword evidence="3" id="KW-1185">Reference proteome</keyword>
<evidence type="ECO:0000313" key="3">
    <source>
        <dbReference type="Proteomes" id="UP000276133"/>
    </source>
</evidence>
<reference evidence="2 3" key="1">
    <citation type="journal article" date="2018" name="Sci. Rep.">
        <title>Genomic signatures of local adaptation to the degree of environmental predictability in rotifers.</title>
        <authorList>
            <person name="Franch-Gras L."/>
            <person name="Hahn C."/>
            <person name="Garcia-Roger E.M."/>
            <person name="Carmona M.J."/>
            <person name="Serra M."/>
            <person name="Gomez A."/>
        </authorList>
    </citation>
    <scope>NUCLEOTIDE SEQUENCE [LARGE SCALE GENOMIC DNA]</scope>
    <source>
        <strain evidence="2">HYR1</strain>
    </source>
</reference>
<dbReference type="EMBL" id="REGN01003808">
    <property type="protein sequence ID" value="RNA20662.1"/>
    <property type="molecule type" value="Genomic_DNA"/>
</dbReference>
<name>A0A3M7RAN3_BRAPC</name>
<feature type="transmembrane region" description="Helical" evidence="1">
    <location>
        <begin position="17"/>
        <end position="38"/>
    </location>
</feature>
<keyword evidence="1" id="KW-1133">Transmembrane helix</keyword>
<evidence type="ECO:0000313" key="2">
    <source>
        <dbReference type="EMBL" id="RNA20662.1"/>
    </source>
</evidence>
<sequence length="106" mass="12610">MKDGTNEKNSKLTKTSLYLQFTICLTILTLYFNNNYYIIYYEQKVQIIESSWLSKVNELVFLCRLMFNASILFLPFSKALLAFDLTNAWVFINNLSFKKISFRQDY</sequence>
<dbReference type="Proteomes" id="UP000276133">
    <property type="component" value="Unassembled WGS sequence"/>
</dbReference>
<gene>
    <name evidence="2" type="ORF">BpHYR1_040390</name>
</gene>
<evidence type="ECO:0000256" key="1">
    <source>
        <dbReference type="SAM" id="Phobius"/>
    </source>
</evidence>
<keyword evidence="1" id="KW-0472">Membrane</keyword>
<dbReference type="AlphaFoldDB" id="A0A3M7RAN3"/>
<protein>
    <submittedName>
        <fullName evidence="2">Uncharacterized protein</fullName>
    </submittedName>
</protein>
<proteinExistence type="predicted"/>